<organism evidence="4 5">
    <name type="scientific">Siminovitchia fordii</name>
    <dbReference type="NCBI Taxonomy" id="254759"/>
    <lineage>
        <taxon>Bacteria</taxon>
        <taxon>Bacillati</taxon>
        <taxon>Bacillota</taxon>
        <taxon>Bacilli</taxon>
        <taxon>Bacillales</taxon>
        <taxon>Bacillaceae</taxon>
        <taxon>Siminovitchia</taxon>
    </lineage>
</organism>
<dbReference type="EMBL" id="BOQT01000007">
    <property type="protein sequence ID" value="GIN21218.1"/>
    <property type="molecule type" value="Genomic_DNA"/>
</dbReference>
<dbReference type="InterPro" id="IPR051796">
    <property type="entry name" value="ISF_SsuE-like"/>
</dbReference>
<evidence type="ECO:0000313" key="5">
    <source>
        <dbReference type="Proteomes" id="UP000680279"/>
    </source>
</evidence>
<keyword evidence="1" id="KW-0285">Flavoprotein</keyword>
<dbReference type="Gene3D" id="3.40.50.360">
    <property type="match status" value="1"/>
</dbReference>
<dbReference type="PANTHER" id="PTHR43278">
    <property type="entry name" value="NAD(P)H-DEPENDENT FMN-CONTAINING OXIDOREDUCTASE YWQN-RELATED"/>
    <property type="match status" value="1"/>
</dbReference>
<dbReference type="InterPro" id="IPR029039">
    <property type="entry name" value="Flavoprotein-like_sf"/>
</dbReference>
<keyword evidence="2" id="KW-0288">FMN</keyword>
<evidence type="ECO:0000313" key="4">
    <source>
        <dbReference type="EMBL" id="GIN21218.1"/>
    </source>
</evidence>
<gene>
    <name evidence="4" type="primary">ywqN</name>
    <name evidence="4" type="ORF">J1TS3_23520</name>
</gene>
<keyword evidence="5" id="KW-1185">Reference proteome</keyword>
<dbReference type="PANTHER" id="PTHR43278:SF4">
    <property type="entry name" value="NAD(P)H-DEPENDENT FMN-CONTAINING OXIDOREDUCTASE YWQN-RELATED"/>
    <property type="match status" value="1"/>
</dbReference>
<name>A0ABQ4K654_9BACI</name>
<evidence type="ECO:0000259" key="3">
    <source>
        <dbReference type="Pfam" id="PF03358"/>
    </source>
</evidence>
<protein>
    <submittedName>
        <fullName evidence="4">NAD(P)H-dependent FMN-containing oxidoreductase YwqN</fullName>
    </submittedName>
</protein>
<proteinExistence type="predicted"/>
<dbReference type="InterPro" id="IPR005025">
    <property type="entry name" value="FMN_Rdtase-like_dom"/>
</dbReference>
<comment type="caution">
    <text evidence="4">The sequence shown here is derived from an EMBL/GenBank/DDBJ whole genome shotgun (WGS) entry which is preliminary data.</text>
</comment>
<evidence type="ECO:0000256" key="2">
    <source>
        <dbReference type="ARBA" id="ARBA00022643"/>
    </source>
</evidence>
<evidence type="ECO:0000256" key="1">
    <source>
        <dbReference type="ARBA" id="ARBA00022630"/>
    </source>
</evidence>
<dbReference type="Pfam" id="PF03358">
    <property type="entry name" value="FMN_red"/>
    <property type="match status" value="1"/>
</dbReference>
<dbReference type="SUPFAM" id="SSF52218">
    <property type="entry name" value="Flavoproteins"/>
    <property type="match status" value="1"/>
</dbReference>
<reference evidence="4 5" key="1">
    <citation type="submission" date="2021-03" db="EMBL/GenBank/DDBJ databases">
        <title>Antimicrobial resistance genes in bacteria isolated from Japanese honey, and their potential for conferring macrolide and lincosamide resistance in the American foulbrood pathogen Paenibacillus larvae.</title>
        <authorList>
            <person name="Okamoto M."/>
            <person name="Kumagai M."/>
            <person name="Kanamori H."/>
            <person name="Takamatsu D."/>
        </authorList>
    </citation>
    <scope>NUCLEOTIDE SEQUENCE [LARGE SCALE GENOMIC DNA]</scope>
    <source>
        <strain evidence="4 5">J1TS3</strain>
    </source>
</reference>
<sequence>MSQLVVLYGSSRPNGNTELLTKNVIAGLDAKEIYLRNFTIQAIVDGRHLEQGFTDVDDDYDKIIKQVEESDIVLFSTPLYWYSMSGLMKNFIDRWSQTLRDPKFPDFKNKMSSKKAYVITVGGDEPHMKGLAMIDQFRWIFQFIGMSFEGYIIGEGNKPEDVLHDDIALLSASKLNEELKALKAAY</sequence>
<dbReference type="RefSeq" id="WP_018704841.1">
    <property type="nucleotide sequence ID" value="NZ_BOQT01000007.1"/>
</dbReference>
<feature type="domain" description="NADPH-dependent FMN reductase-like" evidence="3">
    <location>
        <begin position="4"/>
        <end position="144"/>
    </location>
</feature>
<accession>A0ABQ4K654</accession>
<dbReference type="Proteomes" id="UP000680279">
    <property type="component" value="Unassembled WGS sequence"/>
</dbReference>